<reference evidence="2" key="1">
    <citation type="submission" date="2020-02" db="EMBL/GenBank/DDBJ databases">
        <authorList>
            <person name="Meier V. D."/>
        </authorList>
    </citation>
    <scope>NUCLEOTIDE SEQUENCE</scope>
    <source>
        <strain evidence="2">AVDCRST_MAG23</strain>
    </source>
</reference>
<evidence type="ECO:0000313" key="2">
    <source>
        <dbReference type="EMBL" id="CAA9528088.1"/>
    </source>
</evidence>
<sequence length="138" mass="15096">AVFDRVDGSLVPGRMRRFVGQCRREHEGASRNGIGDHGGAAAAGRARQGGSGGADRPIRQLQLGPGRAAERHRRVGGRAPQEQFPLRSHHFGAPAQERRRPRDGDLQDRMRFRCDLSGHASQRQRAVPALDRAAGPRL</sequence>
<feature type="non-terminal residue" evidence="2">
    <location>
        <position position="1"/>
    </location>
</feature>
<organism evidence="2">
    <name type="scientific">uncultured Sphingosinicella sp</name>
    <dbReference type="NCBI Taxonomy" id="478748"/>
    <lineage>
        <taxon>Bacteria</taxon>
        <taxon>Pseudomonadati</taxon>
        <taxon>Pseudomonadota</taxon>
        <taxon>Alphaproteobacteria</taxon>
        <taxon>Sphingomonadales</taxon>
        <taxon>Sphingosinicellaceae</taxon>
        <taxon>Sphingosinicella</taxon>
        <taxon>environmental samples</taxon>
    </lineage>
</organism>
<feature type="non-terminal residue" evidence="2">
    <location>
        <position position="138"/>
    </location>
</feature>
<evidence type="ECO:0000256" key="1">
    <source>
        <dbReference type="SAM" id="MobiDB-lite"/>
    </source>
</evidence>
<feature type="compositionally biased region" description="Basic and acidic residues" evidence="1">
    <location>
        <begin position="96"/>
        <end position="116"/>
    </location>
</feature>
<gene>
    <name evidence="2" type="ORF">AVDCRST_MAG23-749</name>
</gene>
<accession>A0A6J4TND5</accession>
<protein>
    <submittedName>
        <fullName evidence="2">Uncharacterized protein</fullName>
    </submittedName>
</protein>
<proteinExistence type="predicted"/>
<dbReference type="AlphaFoldDB" id="A0A6J4TND5"/>
<dbReference type="EMBL" id="CADCWD010000030">
    <property type="protein sequence ID" value="CAA9528088.1"/>
    <property type="molecule type" value="Genomic_DNA"/>
</dbReference>
<feature type="region of interest" description="Disordered" evidence="1">
    <location>
        <begin position="23"/>
        <end position="138"/>
    </location>
</feature>
<name>A0A6J4TND5_9SPHN</name>